<evidence type="ECO:0000313" key="1">
    <source>
        <dbReference type="EMBL" id="GMM47857.1"/>
    </source>
</evidence>
<organism evidence="1 2">
    <name type="scientific">Pichia kluyveri</name>
    <name type="common">Yeast</name>
    <dbReference type="NCBI Taxonomy" id="36015"/>
    <lineage>
        <taxon>Eukaryota</taxon>
        <taxon>Fungi</taxon>
        <taxon>Dikarya</taxon>
        <taxon>Ascomycota</taxon>
        <taxon>Saccharomycotina</taxon>
        <taxon>Pichiomycetes</taxon>
        <taxon>Pichiales</taxon>
        <taxon>Pichiaceae</taxon>
        <taxon>Pichia</taxon>
    </lineage>
</organism>
<dbReference type="Proteomes" id="UP001378960">
    <property type="component" value="Unassembled WGS sequence"/>
</dbReference>
<reference evidence="1 2" key="1">
    <citation type="journal article" date="2023" name="Elife">
        <title>Identification of key yeast species and microbe-microbe interactions impacting larval growth of Drosophila in the wild.</title>
        <authorList>
            <person name="Mure A."/>
            <person name="Sugiura Y."/>
            <person name="Maeda R."/>
            <person name="Honda K."/>
            <person name="Sakurai N."/>
            <person name="Takahashi Y."/>
            <person name="Watada M."/>
            <person name="Katoh T."/>
            <person name="Gotoh A."/>
            <person name="Gotoh Y."/>
            <person name="Taniguchi I."/>
            <person name="Nakamura K."/>
            <person name="Hayashi T."/>
            <person name="Katayama T."/>
            <person name="Uemura T."/>
            <person name="Hattori Y."/>
        </authorList>
    </citation>
    <scope>NUCLEOTIDE SEQUENCE [LARGE SCALE GENOMIC DNA]</scope>
    <source>
        <strain evidence="1 2">PK-24</strain>
    </source>
</reference>
<dbReference type="AlphaFoldDB" id="A0AAV5RA26"/>
<name>A0AAV5RA26_PICKL</name>
<keyword evidence="2" id="KW-1185">Reference proteome</keyword>
<gene>
    <name evidence="1" type="ORF">DAPK24_044550</name>
</gene>
<comment type="caution">
    <text evidence="1">The sequence shown here is derived from an EMBL/GenBank/DDBJ whole genome shotgun (WGS) entry which is preliminary data.</text>
</comment>
<proteinExistence type="predicted"/>
<protein>
    <submittedName>
        <fullName evidence="1">Uncharacterized protein</fullName>
    </submittedName>
</protein>
<sequence length="449" mass="51075">MLGSLHLSLLSTTNTVISVAEVSNISVYSVSSHNCTLSNDNHDISSCNSSNISSNYSPILKNVLTKKKSTLYKNNKSKLSSISLPLDSSPPQLTSSPNFSLNSLSIPTVNEEFQLDYNNDMSSTSCYSIPSLTSDSLSINSIEKANNTHSSLNCEFNVENHPLGESLYDDDNEIIHEVENLSSEATSSKSLFHSLKSKIKDSSLIKSAKSFYKYNTTSNITTTVTVEKIIEAQTKNLIFHDEVALETFQTTYKQVSDNNNNSYLDSNNLFINIPRQRECRLNPIFLRFYSIDSSIKINYPDQLLCENLIDYYQNQFTSSNCSTIDEFINKYFNKNNEYNISNTNENNGNLKPMVKYSLLSRDKMWSKVILKPRNDSFTIEQNTSSMYIKVKDEFIKDGSLVRENGKIMPWCNLNDCTTFNKRCFKPKGVLQNNIQYTVKNWENKRWSSC</sequence>
<evidence type="ECO:0000313" key="2">
    <source>
        <dbReference type="Proteomes" id="UP001378960"/>
    </source>
</evidence>
<accession>A0AAV5RA26</accession>
<dbReference type="EMBL" id="BTGB01000009">
    <property type="protein sequence ID" value="GMM47857.1"/>
    <property type="molecule type" value="Genomic_DNA"/>
</dbReference>